<gene>
    <name evidence="1" type="ORF">CYK00_09300</name>
</gene>
<accession>A0A2I1XAP6</accession>
<reference evidence="1 2" key="1">
    <citation type="submission" date="2017-12" db="EMBL/GenBank/DDBJ databases">
        <title>Phylogenetic diversity of female urinary microbiome.</title>
        <authorList>
            <person name="Thomas-White K."/>
            <person name="Wolfe A.J."/>
        </authorList>
    </citation>
    <scope>NUCLEOTIDE SEQUENCE [LARGE SCALE GENOMIC DNA]</scope>
    <source>
        <strain evidence="1 2">UMB0321</strain>
    </source>
</reference>
<protein>
    <submittedName>
        <fullName evidence="1">Tyrosine protein phosphatase</fullName>
    </submittedName>
</protein>
<name>A0A2I1XAP6_NEISI</name>
<organism evidence="1 2">
    <name type="scientific">Neisseria sicca</name>
    <dbReference type="NCBI Taxonomy" id="490"/>
    <lineage>
        <taxon>Bacteria</taxon>
        <taxon>Pseudomonadati</taxon>
        <taxon>Pseudomonadota</taxon>
        <taxon>Betaproteobacteria</taxon>
        <taxon>Neisseriales</taxon>
        <taxon>Neisseriaceae</taxon>
        <taxon>Neisseria</taxon>
    </lineage>
</organism>
<dbReference type="EMBL" id="PKJO01000012">
    <property type="protein sequence ID" value="PLA39669.1"/>
    <property type="molecule type" value="Genomic_DNA"/>
</dbReference>
<proteinExistence type="predicted"/>
<dbReference type="Proteomes" id="UP000234767">
    <property type="component" value="Unassembled WGS sequence"/>
</dbReference>
<sequence>MQYPFCKEEGKKHCGAYVEYCYFLLNHSHIKSLGQAFFC</sequence>
<dbReference type="AlphaFoldDB" id="A0A2I1XAP6"/>
<evidence type="ECO:0000313" key="2">
    <source>
        <dbReference type="Proteomes" id="UP000234767"/>
    </source>
</evidence>
<comment type="caution">
    <text evidence="1">The sequence shown here is derived from an EMBL/GenBank/DDBJ whole genome shotgun (WGS) entry which is preliminary data.</text>
</comment>
<evidence type="ECO:0000313" key="1">
    <source>
        <dbReference type="EMBL" id="PLA39669.1"/>
    </source>
</evidence>